<dbReference type="GO" id="GO:0009288">
    <property type="term" value="C:bacterial-type flagellum"/>
    <property type="evidence" value="ECO:0007669"/>
    <property type="project" value="UniProtKB-SubCell"/>
</dbReference>
<name>A0A2G1QJK1_9HYPH</name>
<evidence type="ECO:0000259" key="5">
    <source>
        <dbReference type="Pfam" id="PF00700"/>
    </source>
</evidence>
<gene>
    <name evidence="6" type="ORF">CSC94_17815</name>
</gene>
<dbReference type="Pfam" id="PF00700">
    <property type="entry name" value="Flagellin_C"/>
    <property type="match status" value="1"/>
</dbReference>
<dbReference type="PANTHER" id="PTHR42792">
    <property type="entry name" value="FLAGELLIN"/>
    <property type="match status" value="1"/>
</dbReference>
<keyword evidence="7" id="KW-1185">Reference proteome</keyword>
<dbReference type="AlphaFoldDB" id="A0A2G1QJK1"/>
<keyword evidence="6" id="KW-0282">Flagellum</keyword>
<dbReference type="InterPro" id="IPR001029">
    <property type="entry name" value="Flagellin_N"/>
</dbReference>
<dbReference type="EMBL" id="PDVP01000013">
    <property type="protein sequence ID" value="PHP65705.1"/>
    <property type="molecule type" value="Genomic_DNA"/>
</dbReference>
<keyword evidence="6" id="KW-0966">Cell projection</keyword>
<dbReference type="Pfam" id="PF00669">
    <property type="entry name" value="Flagellin_N"/>
    <property type="match status" value="1"/>
</dbReference>
<comment type="subcellular location">
    <subcellularLocation>
        <location evidence="3">Secreted</location>
    </subcellularLocation>
    <subcellularLocation>
        <location evidence="3">Bacterial flagellum</location>
    </subcellularLocation>
</comment>
<evidence type="ECO:0000256" key="2">
    <source>
        <dbReference type="ARBA" id="ARBA00023143"/>
    </source>
</evidence>
<accession>A0A2G1QJK1</accession>
<evidence type="ECO:0000256" key="3">
    <source>
        <dbReference type="RuleBase" id="RU362073"/>
    </source>
</evidence>
<dbReference type="SUPFAM" id="SSF64518">
    <property type="entry name" value="Phase 1 flagellin"/>
    <property type="match status" value="1"/>
</dbReference>
<comment type="similarity">
    <text evidence="1 3">Belongs to the bacterial flagellin family.</text>
</comment>
<evidence type="ECO:0000313" key="6">
    <source>
        <dbReference type="EMBL" id="PHP65705.1"/>
    </source>
</evidence>
<comment type="function">
    <text evidence="3">Flagellin is the subunit protein which polymerizes to form the filaments of bacterial flagella.</text>
</comment>
<proteinExistence type="inferred from homology"/>
<keyword evidence="6" id="KW-0969">Cilium</keyword>
<evidence type="ECO:0000259" key="4">
    <source>
        <dbReference type="Pfam" id="PF00669"/>
    </source>
</evidence>
<keyword evidence="2 3" id="KW-0975">Bacterial flagellum</keyword>
<evidence type="ECO:0000313" key="7">
    <source>
        <dbReference type="Proteomes" id="UP000221168"/>
    </source>
</evidence>
<dbReference type="Proteomes" id="UP000221168">
    <property type="component" value="Unassembled WGS sequence"/>
</dbReference>
<dbReference type="PANTHER" id="PTHR42792:SF1">
    <property type="entry name" value="FLAGELLAR HOOK-ASSOCIATED PROTEIN 3"/>
    <property type="match status" value="1"/>
</dbReference>
<dbReference type="Gene3D" id="1.20.1330.10">
    <property type="entry name" value="f41 fragment of flagellin, N-terminal domain"/>
    <property type="match status" value="1"/>
</dbReference>
<reference evidence="6 7" key="1">
    <citation type="submission" date="2017-10" db="EMBL/GenBank/DDBJ databases">
        <title>Sedimentibacterium mangrovi gen. nov., sp. nov., a novel member of family Phyllobacteriacea isolated from mangrove sediment.</title>
        <authorList>
            <person name="Liao H."/>
            <person name="Tian Y."/>
        </authorList>
    </citation>
    <scope>NUCLEOTIDE SEQUENCE [LARGE SCALE GENOMIC DNA]</scope>
    <source>
        <strain evidence="6 7">X9-2-2</strain>
    </source>
</reference>
<dbReference type="GO" id="GO:0005576">
    <property type="term" value="C:extracellular region"/>
    <property type="evidence" value="ECO:0007669"/>
    <property type="project" value="UniProtKB-SubCell"/>
</dbReference>
<dbReference type="NCBIfam" id="NF004669">
    <property type="entry name" value="PRK06008.1"/>
    <property type="match status" value="1"/>
</dbReference>
<protein>
    <recommendedName>
        <fullName evidence="3">Flagellin</fullName>
    </recommendedName>
</protein>
<feature type="domain" description="Flagellin C-terminal" evidence="5">
    <location>
        <begin position="266"/>
        <end position="345"/>
    </location>
</feature>
<comment type="caution">
    <text evidence="6">The sequence shown here is derived from an EMBL/GenBank/DDBJ whole genome shotgun (WGS) entry which is preliminary data.</text>
</comment>
<keyword evidence="3" id="KW-0964">Secreted</keyword>
<organism evidence="6 7">
    <name type="scientific">Zhengella mangrovi</name>
    <dbReference type="NCBI Taxonomy" id="1982044"/>
    <lineage>
        <taxon>Bacteria</taxon>
        <taxon>Pseudomonadati</taxon>
        <taxon>Pseudomonadota</taxon>
        <taxon>Alphaproteobacteria</taxon>
        <taxon>Hyphomicrobiales</taxon>
        <taxon>Notoacmeibacteraceae</taxon>
        <taxon>Zhengella</taxon>
    </lineage>
</organism>
<sequence>MKIQSVSTLSMATALRMSIRATQAAMVTAQQETVTGQKADPARELGTRNGFRLSLQRESERLDSILTTNELARTRMTAAQTAMSQFSDMTGNAMQVFNAALSGTGSADMLLDTAKTALQDLTNVMNTAVNGEYIFAGVNADARPLADFEGSAWQADLDAAFQSHFGFAKDDPGAASLTAADMQDFVDNVARPLFETSGWPGLSVASDDGIRSRISQNQTAVTSVSANEAGFKDAFFALTMASNFVNSGISGAARHELIRQTGEGLGNSATNVTLVQGRLGLVENQVSDASERMTLQKNYMSDLATEMGSVDPYEAATRMTNLLNQLETAYTLTQRVQSLSLTRYL</sequence>
<feature type="domain" description="Flagellin N-terminal" evidence="4">
    <location>
        <begin position="6"/>
        <end position="139"/>
    </location>
</feature>
<dbReference type="GO" id="GO:0005198">
    <property type="term" value="F:structural molecule activity"/>
    <property type="evidence" value="ECO:0007669"/>
    <property type="project" value="UniProtKB-UniRule"/>
</dbReference>
<dbReference type="InterPro" id="IPR046358">
    <property type="entry name" value="Flagellin_C"/>
</dbReference>
<evidence type="ECO:0000256" key="1">
    <source>
        <dbReference type="ARBA" id="ARBA00005709"/>
    </source>
</evidence>
<dbReference type="RefSeq" id="WP_099307731.1">
    <property type="nucleotide sequence ID" value="NZ_PDVP01000013.1"/>
</dbReference>
<dbReference type="OrthoDB" id="8004955at2"/>
<dbReference type="InterPro" id="IPR001492">
    <property type="entry name" value="Flagellin"/>
</dbReference>